<dbReference type="InterPro" id="IPR050611">
    <property type="entry name" value="ABCF"/>
</dbReference>
<reference evidence="5 7" key="2">
    <citation type="submission" date="2018-06" db="EMBL/GenBank/DDBJ databases">
        <title>Genomic Encyclopedia of Type Strains, Phase III (KMG-III): the genomes of soil and plant-associated and newly described type strains.</title>
        <authorList>
            <person name="Whitman W."/>
        </authorList>
    </citation>
    <scope>NUCLEOTIDE SEQUENCE [LARGE SCALE GENOMIC DNA]</scope>
    <source>
        <strain evidence="5 7">CGMCC 1.15366</strain>
    </source>
</reference>
<feature type="domain" description="ABC transporter" evidence="4">
    <location>
        <begin position="3"/>
        <end position="245"/>
    </location>
</feature>
<dbReference type="GO" id="GO:0005524">
    <property type="term" value="F:ATP binding"/>
    <property type="evidence" value="ECO:0007669"/>
    <property type="project" value="UniProtKB-KW"/>
</dbReference>
<dbReference type="Pfam" id="PF00005">
    <property type="entry name" value="ABC_tran"/>
    <property type="match status" value="2"/>
</dbReference>
<evidence type="ECO:0000313" key="5">
    <source>
        <dbReference type="EMBL" id="RAJ94859.1"/>
    </source>
</evidence>
<keyword evidence="3" id="KW-0067">ATP-binding</keyword>
<evidence type="ECO:0000313" key="8">
    <source>
        <dbReference type="Proteomes" id="UP000287865"/>
    </source>
</evidence>
<protein>
    <submittedName>
        <fullName evidence="5">ATPase subunit of ABC transporter with duplicated ATPase domains</fullName>
    </submittedName>
</protein>
<evidence type="ECO:0000256" key="2">
    <source>
        <dbReference type="ARBA" id="ARBA00022741"/>
    </source>
</evidence>
<dbReference type="OrthoDB" id="9808609at2"/>
<evidence type="ECO:0000256" key="3">
    <source>
        <dbReference type="ARBA" id="ARBA00022840"/>
    </source>
</evidence>
<organism evidence="5 7">
    <name type="scientific">Aliidiomarina maris</name>
    <dbReference type="NCBI Taxonomy" id="531312"/>
    <lineage>
        <taxon>Bacteria</taxon>
        <taxon>Pseudomonadati</taxon>
        <taxon>Pseudomonadota</taxon>
        <taxon>Gammaproteobacteria</taxon>
        <taxon>Alteromonadales</taxon>
        <taxon>Idiomarinaceae</taxon>
        <taxon>Aliidiomarina</taxon>
    </lineage>
</organism>
<dbReference type="Proteomes" id="UP000249203">
    <property type="component" value="Unassembled WGS sequence"/>
</dbReference>
<evidence type="ECO:0000256" key="1">
    <source>
        <dbReference type="ARBA" id="ARBA00022737"/>
    </source>
</evidence>
<dbReference type="AlphaFoldDB" id="A0A327WTS5"/>
<accession>A0A327WTS5</accession>
<dbReference type="EMBL" id="PIPK01000013">
    <property type="protein sequence ID" value="RUO20538.1"/>
    <property type="molecule type" value="Genomic_DNA"/>
</dbReference>
<comment type="caution">
    <text evidence="5">The sequence shown here is derived from an EMBL/GenBank/DDBJ whole genome shotgun (WGS) entry which is preliminary data.</text>
</comment>
<dbReference type="SMART" id="SM00382">
    <property type="entry name" value="AAA"/>
    <property type="match status" value="2"/>
</dbReference>
<reference evidence="6 8" key="1">
    <citation type="journal article" date="2018" name="Front. Microbiol.">
        <title>Genome-Based Analysis Reveals the Taxonomy and Diversity of the Family Idiomarinaceae.</title>
        <authorList>
            <person name="Liu Y."/>
            <person name="Lai Q."/>
            <person name="Shao Z."/>
        </authorList>
    </citation>
    <scope>NUCLEOTIDE SEQUENCE [LARGE SCALE GENOMIC DNA]</scope>
    <source>
        <strain evidence="6 8">CF12-14</strain>
    </source>
</reference>
<dbReference type="Gene3D" id="3.40.50.300">
    <property type="entry name" value="P-loop containing nucleotide triphosphate hydrolases"/>
    <property type="match status" value="2"/>
</dbReference>
<dbReference type="RefSeq" id="WP_111570117.1">
    <property type="nucleotide sequence ID" value="NZ_PIPK01000013.1"/>
</dbReference>
<evidence type="ECO:0000313" key="6">
    <source>
        <dbReference type="EMBL" id="RUO20538.1"/>
    </source>
</evidence>
<dbReference type="PROSITE" id="PS50893">
    <property type="entry name" value="ABC_TRANSPORTER_2"/>
    <property type="match status" value="1"/>
</dbReference>
<keyword evidence="8" id="KW-1185">Reference proteome</keyword>
<dbReference type="PANTHER" id="PTHR19211">
    <property type="entry name" value="ATP-BINDING TRANSPORT PROTEIN-RELATED"/>
    <property type="match status" value="1"/>
</dbReference>
<sequence>MSISAQSITLQWDNGSVVFSQLSFHSSAGFHALVGRNGSGKSSLLHVLSGEHRQGGILVNDDIHRTGHTVLVAQNASAYEQSVAQYLGIEAKLAALERINAGSVEADDFELVDDDWLFKQAIEADMNALGFTNAAQTLSTTMRALSGGQQMRLRLLKAFQQNPVNLLLDEPSNHLDTEGRLWLRAQCNQFVKQPNKVLLVASHDRALLGLADWVHELSTLGLQTYQGNYADYRQQAEAESALSEAASRLEFIDAVSLPQPTWATSGNRHLLHCDDVLLPFGVQSRITFSLKTADKLRIQGANGAGKSVLLRIVEGRMSPKHGQLRGNYHPHVLDQHFSLLCEHRNRLDNLLNYNPRLTLTEARTHLAQVGLGSDKVMLKAGVLSGGERMKLALLMVMLAGAESTKPQLLILDEPDNHLDLQAKQQLAGVLRQYQGGILLVTHDDAFALDIGVTDTLCIERT</sequence>
<name>A0A327WTS5_9GAMM</name>
<dbReference type="GO" id="GO:0016887">
    <property type="term" value="F:ATP hydrolysis activity"/>
    <property type="evidence" value="ECO:0007669"/>
    <property type="project" value="InterPro"/>
</dbReference>
<dbReference type="InterPro" id="IPR003439">
    <property type="entry name" value="ABC_transporter-like_ATP-bd"/>
</dbReference>
<keyword evidence="1" id="KW-0677">Repeat</keyword>
<dbReference type="InterPro" id="IPR003593">
    <property type="entry name" value="AAA+_ATPase"/>
</dbReference>
<dbReference type="SUPFAM" id="SSF52540">
    <property type="entry name" value="P-loop containing nucleoside triphosphate hydrolases"/>
    <property type="match status" value="2"/>
</dbReference>
<proteinExistence type="predicted"/>
<dbReference type="InterPro" id="IPR017871">
    <property type="entry name" value="ABC_transporter-like_CS"/>
</dbReference>
<dbReference type="InterPro" id="IPR027417">
    <property type="entry name" value="P-loop_NTPase"/>
</dbReference>
<evidence type="ECO:0000259" key="4">
    <source>
        <dbReference type="PROSITE" id="PS50893"/>
    </source>
</evidence>
<dbReference type="PROSITE" id="PS00211">
    <property type="entry name" value="ABC_TRANSPORTER_1"/>
    <property type="match status" value="2"/>
</dbReference>
<keyword evidence="2" id="KW-0547">Nucleotide-binding</keyword>
<dbReference type="Proteomes" id="UP000287865">
    <property type="component" value="Unassembled WGS sequence"/>
</dbReference>
<evidence type="ECO:0000313" key="7">
    <source>
        <dbReference type="Proteomes" id="UP000249203"/>
    </source>
</evidence>
<dbReference type="PANTHER" id="PTHR19211:SF6">
    <property type="entry name" value="BLL7188 PROTEIN"/>
    <property type="match status" value="1"/>
</dbReference>
<dbReference type="EMBL" id="QLMD01000013">
    <property type="protein sequence ID" value="RAJ94859.1"/>
    <property type="molecule type" value="Genomic_DNA"/>
</dbReference>
<gene>
    <name evidence="5" type="ORF">B0I24_11313</name>
    <name evidence="6" type="ORF">CWE07_12290</name>
</gene>